<keyword evidence="3" id="KW-1185">Reference proteome</keyword>
<proteinExistence type="predicted"/>
<dbReference type="Proteomes" id="UP001501367">
    <property type="component" value="Unassembled WGS sequence"/>
</dbReference>
<protein>
    <submittedName>
        <fullName evidence="2">Uncharacterized protein</fullName>
    </submittedName>
</protein>
<comment type="caution">
    <text evidence="2">The sequence shown here is derived from an EMBL/GenBank/DDBJ whole genome shotgun (WGS) entry which is preliminary data.</text>
</comment>
<reference evidence="3" key="1">
    <citation type="journal article" date="2019" name="Int. J. Syst. Evol. Microbiol.">
        <title>The Global Catalogue of Microorganisms (GCM) 10K type strain sequencing project: providing services to taxonomists for standard genome sequencing and annotation.</title>
        <authorList>
            <consortium name="The Broad Institute Genomics Platform"/>
            <consortium name="The Broad Institute Genome Sequencing Center for Infectious Disease"/>
            <person name="Wu L."/>
            <person name="Ma J."/>
        </authorList>
    </citation>
    <scope>NUCLEOTIDE SEQUENCE [LARGE SCALE GENOMIC DNA]</scope>
    <source>
        <strain evidence="3">JCM 17336</strain>
    </source>
</reference>
<sequence>MQLCITNNLKNYNIMETSRKDSKSGMKDSGKTQKSTAGSRAKSTTTKSNDSKGRAGH</sequence>
<name>A0ABP7FGC5_9FLAO</name>
<evidence type="ECO:0000256" key="1">
    <source>
        <dbReference type="SAM" id="MobiDB-lite"/>
    </source>
</evidence>
<feature type="compositionally biased region" description="Polar residues" evidence="1">
    <location>
        <begin position="32"/>
        <end position="48"/>
    </location>
</feature>
<evidence type="ECO:0000313" key="3">
    <source>
        <dbReference type="Proteomes" id="UP001501367"/>
    </source>
</evidence>
<evidence type="ECO:0000313" key="2">
    <source>
        <dbReference type="EMBL" id="GAA3739206.1"/>
    </source>
</evidence>
<feature type="region of interest" description="Disordered" evidence="1">
    <location>
        <begin position="12"/>
        <end position="57"/>
    </location>
</feature>
<feature type="compositionally biased region" description="Basic and acidic residues" evidence="1">
    <location>
        <begin position="17"/>
        <end position="31"/>
    </location>
</feature>
<dbReference type="EMBL" id="BAABDT010000004">
    <property type="protein sequence ID" value="GAA3739206.1"/>
    <property type="molecule type" value="Genomic_DNA"/>
</dbReference>
<organism evidence="2 3">
    <name type="scientific">Flavobacterium ginsengisoli</name>
    <dbReference type="NCBI Taxonomy" id="871694"/>
    <lineage>
        <taxon>Bacteria</taxon>
        <taxon>Pseudomonadati</taxon>
        <taxon>Bacteroidota</taxon>
        <taxon>Flavobacteriia</taxon>
        <taxon>Flavobacteriales</taxon>
        <taxon>Flavobacteriaceae</taxon>
        <taxon>Flavobacterium</taxon>
    </lineage>
</organism>
<accession>A0ABP7FGC5</accession>
<gene>
    <name evidence="2" type="ORF">GCM10022422_23420</name>
</gene>